<proteinExistence type="predicted"/>
<dbReference type="Gene3D" id="3.30.300.130">
    <property type="entry name" value="Fe-S cluster assembly (FSCA)"/>
    <property type="match status" value="1"/>
</dbReference>
<name>A0A4R5LKC1_9BURK</name>
<gene>
    <name evidence="2" type="ORF">E1N52_05875</name>
</gene>
<evidence type="ECO:0000313" key="3">
    <source>
        <dbReference type="Proteomes" id="UP000295606"/>
    </source>
</evidence>
<dbReference type="Pfam" id="PF01883">
    <property type="entry name" value="FeS_assembly_P"/>
    <property type="match status" value="1"/>
</dbReference>
<dbReference type="RefSeq" id="WP_133181042.1">
    <property type="nucleotide sequence ID" value="NZ_SMOD01000003.1"/>
</dbReference>
<protein>
    <submittedName>
        <fullName evidence="2">Metal-sulfur cluster assembly factor</fullName>
    </submittedName>
</protein>
<dbReference type="InterPro" id="IPR002744">
    <property type="entry name" value="MIP18-like"/>
</dbReference>
<dbReference type="EMBL" id="SMOD01000003">
    <property type="protein sequence ID" value="TDG10033.1"/>
    <property type="molecule type" value="Genomic_DNA"/>
</dbReference>
<comment type="caution">
    <text evidence="2">The sequence shown here is derived from an EMBL/GenBank/DDBJ whole genome shotgun (WGS) entry which is preliminary data.</text>
</comment>
<dbReference type="PANTHER" id="PTHR42831:SF1">
    <property type="entry name" value="FE-S PROTEIN MATURATION AUXILIARY FACTOR YITW"/>
    <property type="match status" value="1"/>
</dbReference>
<organism evidence="2 3">
    <name type="scientific">Paraburkholderia guartelaensis</name>
    <dbReference type="NCBI Taxonomy" id="2546446"/>
    <lineage>
        <taxon>Bacteria</taxon>
        <taxon>Pseudomonadati</taxon>
        <taxon>Pseudomonadota</taxon>
        <taxon>Betaproteobacteria</taxon>
        <taxon>Burkholderiales</taxon>
        <taxon>Burkholderiaceae</taxon>
        <taxon>Paraburkholderia</taxon>
    </lineage>
</organism>
<feature type="domain" description="MIP18 family-like" evidence="1">
    <location>
        <begin position="16"/>
        <end position="86"/>
    </location>
</feature>
<evidence type="ECO:0000259" key="1">
    <source>
        <dbReference type="Pfam" id="PF01883"/>
    </source>
</evidence>
<dbReference type="AlphaFoldDB" id="A0A4R5LKC1"/>
<dbReference type="InterPro" id="IPR052339">
    <property type="entry name" value="Fe-S_Maturation_MIP18"/>
</dbReference>
<accession>A0A4R5LKC1</accession>
<evidence type="ECO:0000313" key="2">
    <source>
        <dbReference type="EMBL" id="TDG10033.1"/>
    </source>
</evidence>
<dbReference type="PANTHER" id="PTHR42831">
    <property type="entry name" value="FE-S PROTEIN MATURATION AUXILIARY FACTOR YITW"/>
    <property type="match status" value="1"/>
</dbReference>
<dbReference type="SUPFAM" id="SSF117916">
    <property type="entry name" value="Fe-S cluster assembly (FSCA) domain-like"/>
    <property type="match status" value="1"/>
</dbReference>
<dbReference type="Proteomes" id="UP000295606">
    <property type="component" value="Unassembled WGS sequence"/>
</dbReference>
<sequence>MNTTSLKLDDTDEGREVRDALRCVIDPEVGVNIVDLGLVYGVELGDEGLKIEITMTSPACPMGQLIMDEVQAVAEESVPEGVPIEVALVWEPAWEPAMMSEAARAVLGWEPD</sequence>
<dbReference type="OrthoDB" id="9805360at2"/>
<reference evidence="2 3" key="1">
    <citation type="submission" date="2019-03" db="EMBL/GenBank/DDBJ databases">
        <title>Paraburkholderia sp. isolated from native Mimosa gymnas in Guartela State Park, Brazil.</title>
        <authorList>
            <person name="Paulitsch F."/>
            <person name="Hungria M."/>
            <person name="Delamuta J.R.M."/>
            <person name="Ribeiro R.A."/>
            <person name="Dall'Agnol R."/>
            <person name="Silva J.S.B."/>
        </authorList>
    </citation>
    <scope>NUCLEOTIDE SEQUENCE [LARGE SCALE GENOMIC DNA]</scope>
    <source>
        <strain evidence="2 3">CNPSo 3008</strain>
    </source>
</reference>
<dbReference type="InterPro" id="IPR034904">
    <property type="entry name" value="FSCA_dom_sf"/>
</dbReference>